<evidence type="ECO:0000313" key="4">
    <source>
        <dbReference type="Proteomes" id="UP000006461"/>
    </source>
</evidence>
<accession>I4EXM6</accession>
<keyword evidence="4" id="KW-1185">Reference proteome</keyword>
<gene>
    <name evidence="3" type="ordered locus">MODMU_2710</name>
</gene>
<dbReference type="InterPro" id="IPR059106">
    <property type="entry name" value="WHD_MalT"/>
</dbReference>
<dbReference type="InterPro" id="IPR027417">
    <property type="entry name" value="P-loop_NTPase"/>
</dbReference>
<dbReference type="OrthoDB" id="134985at2"/>
<evidence type="ECO:0000256" key="1">
    <source>
        <dbReference type="SAM" id="MobiDB-lite"/>
    </source>
</evidence>
<dbReference type="EMBL" id="FO203431">
    <property type="protein sequence ID" value="CCH88139.1"/>
    <property type="molecule type" value="Genomic_DNA"/>
</dbReference>
<evidence type="ECO:0000259" key="2">
    <source>
        <dbReference type="Pfam" id="PF25873"/>
    </source>
</evidence>
<dbReference type="Gene3D" id="3.40.50.300">
    <property type="entry name" value="P-loop containing nucleotide triphosphate hydrolases"/>
    <property type="match status" value="1"/>
</dbReference>
<dbReference type="HOGENOM" id="CLU_782601_0_0_11"/>
<feature type="region of interest" description="Disordered" evidence="1">
    <location>
        <begin position="335"/>
        <end position="354"/>
    </location>
</feature>
<dbReference type="Proteomes" id="UP000006461">
    <property type="component" value="Chromosome"/>
</dbReference>
<evidence type="ECO:0000313" key="3">
    <source>
        <dbReference type="EMBL" id="CCH88139.1"/>
    </source>
</evidence>
<protein>
    <submittedName>
        <fullName evidence="3">ATP-dependent transcriptional regulator, MalT-like, LuxR family</fullName>
    </submittedName>
</protein>
<dbReference type="OMA" id="MAGWASD"/>
<name>I4EXM6_MODI5</name>
<proteinExistence type="predicted"/>
<feature type="region of interest" description="Disordered" evidence="1">
    <location>
        <begin position="1"/>
        <end position="44"/>
    </location>
</feature>
<organism evidence="3 4">
    <name type="scientific">Modestobacter italicus (strain DSM 44449 / CECT 9708 / BC 501)</name>
    <dbReference type="NCBI Taxonomy" id="2732864"/>
    <lineage>
        <taxon>Bacteria</taxon>
        <taxon>Bacillati</taxon>
        <taxon>Actinomycetota</taxon>
        <taxon>Actinomycetes</taxon>
        <taxon>Geodermatophilales</taxon>
        <taxon>Geodermatophilaceae</taxon>
        <taxon>Modestobacter</taxon>
    </lineage>
</organism>
<dbReference type="AlphaFoldDB" id="I4EXM6"/>
<feature type="compositionally biased region" description="Low complexity" evidence="1">
    <location>
        <begin position="335"/>
        <end position="347"/>
    </location>
</feature>
<sequence>MPSPRTNLHRLSPGRPGGRSSLPHRPVPSQGGSGSAPVTLVSAPPGAGKTTLMAGWASDRAARGHRVAWVSLADQGDDPAAVWTSLLGALRVTAGRNGDETAAEARGGLPLAELAALVSGGGAPVWLFLDDVQAVSAPAVLTDLARLLRRLPEGLHVVLGTRRDPAVGLHLLRLTGRLREVRAADLALDRTRVQQVLAEHGVTLDGPSLDLLVDRTQGWAAGVRLAALALSRAADPRSLARDLGGDDREVADYLDAEVLQGLAPAERQLLRSCAVPEQLSADLAAALTGDPSAGALLDRLYRDNALVTRLERPSGCYRLHPLLRGHLLALLRRTAPGPAARGPPARRGLVRRHR</sequence>
<dbReference type="STRING" id="477641.MODMU_2710"/>
<dbReference type="KEGG" id="mmar:MODMU_2710"/>
<reference evidence="3 4" key="1">
    <citation type="journal article" date="2012" name="J. Bacteriol.">
        <title>Genome Sequence of Radiation-Resistant Modestobacter marinus Strain BC501, a Representative Actinobacterium That Thrives on Calcareous Stone Surfaces.</title>
        <authorList>
            <person name="Normand P."/>
            <person name="Gury J."/>
            <person name="Pujic P."/>
            <person name="Chouaia B."/>
            <person name="Crotti E."/>
            <person name="Brusetti L."/>
            <person name="Daffonchio D."/>
            <person name="Vacherie B."/>
            <person name="Barbe V."/>
            <person name="Medigue C."/>
            <person name="Calteau A."/>
            <person name="Ghodhbane-Gtari F."/>
            <person name="Essoussi I."/>
            <person name="Nouioui I."/>
            <person name="Abbassi-Ghozzi I."/>
            <person name="Gtari M."/>
        </authorList>
    </citation>
    <scope>NUCLEOTIDE SEQUENCE [LARGE SCALE GENOMIC DNA]</scope>
    <source>
        <strain evidence="4">BC 501</strain>
    </source>
</reference>
<dbReference type="eggNOG" id="COG2909">
    <property type="taxonomic scope" value="Bacteria"/>
</dbReference>
<dbReference type="Pfam" id="PF25873">
    <property type="entry name" value="WHD_MalT"/>
    <property type="match status" value="1"/>
</dbReference>
<feature type="domain" description="MalT-like winged helix" evidence="2">
    <location>
        <begin position="256"/>
        <end position="337"/>
    </location>
</feature>
<dbReference type="SUPFAM" id="SSF52540">
    <property type="entry name" value="P-loop containing nucleoside triphosphate hydrolases"/>
    <property type="match status" value="1"/>
</dbReference>